<dbReference type="RefSeq" id="WP_167218379.1">
    <property type="nucleotide sequence ID" value="NZ_CP050063.1"/>
</dbReference>
<sequence length="150" mass="16615">MGALKRLDGTSVSEGSSADTERLALYEKFGAMAYGVILQIIPQPELAQQILVDLFASPEMDQCLKAPTSLACNIIRLARTKALEANRIATTANPLPAEPQQPENDNTEKLIFDLSFRQGYALGAIAERLQMPYADVMKSIRDYFKYLRTS</sequence>
<evidence type="ECO:0000313" key="2">
    <source>
        <dbReference type="Proteomes" id="UP000501802"/>
    </source>
</evidence>
<name>A0A6G9AYW3_9BACT</name>
<evidence type="ECO:0000313" key="1">
    <source>
        <dbReference type="EMBL" id="QIP17485.1"/>
    </source>
</evidence>
<dbReference type="KEGG" id="spib:G8759_35010"/>
<keyword evidence="2" id="KW-1185">Reference proteome</keyword>
<dbReference type="EMBL" id="CP050063">
    <property type="protein sequence ID" value="QIP17485.1"/>
    <property type="molecule type" value="Genomic_DNA"/>
</dbReference>
<accession>A0A6G9AYW3</accession>
<organism evidence="1 2">
    <name type="scientific">Spirosoma aureum</name>
    <dbReference type="NCBI Taxonomy" id="2692134"/>
    <lineage>
        <taxon>Bacteria</taxon>
        <taxon>Pseudomonadati</taxon>
        <taxon>Bacteroidota</taxon>
        <taxon>Cytophagia</taxon>
        <taxon>Cytophagales</taxon>
        <taxon>Cytophagaceae</taxon>
        <taxon>Spirosoma</taxon>
    </lineage>
</organism>
<protein>
    <recommendedName>
        <fullName evidence="3">Sigma-70 family RNA polymerase sigma factor</fullName>
    </recommendedName>
</protein>
<reference evidence="1 2" key="1">
    <citation type="submission" date="2020-03" db="EMBL/GenBank/DDBJ databases">
        <authorList>
            <person name="Kim M.K."/>
        </authorList>
    </citation>
    <scope>NUCLEOTIDE SEQUENCE [LARGE SCALE GENOMIC DNA]</scope>
    <source>
        <strain evidence="1 2">BT328</strain>
    </source>
</reference>
<gene>
    <name evidence="1" type="ORF">G8759_35010</name>
</gene>
<dbReference type="Proteomes" id="UP000501802">
    <property type="component" value="Chromosome"/>
</dbReference>
<evidence type="ECO:0008006" key="3">
    <source>
        <dbReference type="Google" id="ProtNLM"/>
    </source>
</evidence>
<dbReference type="AlphaFoldDB" id="A0A6G9AYW3"/>
<proteinExistence type="predicted"/>